<name>A0ABQ5NYJ6_9ACTN</name>
<gene>
    <name evidence="1" type="ORF">SYYSPA8_14070</name>
</gene>
<protein>
    <submittedName>
        <fullName evidence="1">Uncharacterized protein</fullName>
    </submittedName>
</protein>
<sequence length="203" mass="21772">MHTAADVFVLDHWREKKKQERPRSGWTGTSPEFGAITVEYPVERVHGETVTAEVRGGLIPTASFASRGMHTAVVEMPTLNGATCRVGDALVTLSRNRLGVTRGARALHLRLAGDRYRLTADGGRSYVLTREPDDEDPGVTIRAGESGRGRGRRLTVHVTGRAVAADISLAVLFAGVDRSTLTRGGAVRAGVSRAVNLTMEAKS</sequence>
<evidence type="ECO:0000313" key="1">
    <source>
        <dbReference type="EMBL" id="GLF95433.1"/>
    </source>
</evidence>
<reference evidence="1 2" key="1">
    <citation type="submission" date="2022-10" db="EMBL/GenBank/DDBJ databases">
        <title>Draft genome sequence of Streptomyces sp. YSPA8.</title>
        <authorList>
            <person name="Moriuchi R."/>
            <person name="Dohra H."/>
            <person name="Yamamura H."/>
            <person name="Kodani S."/>
        </authorList>
    </citation>
    <scope>NUCLEOTIDE SEQUENCE [LARGE SCALE GENOMIC DNA]</scope>
    <source>
        <strain evidence="1 2">YSPA8</strain>
    </source>
</reference>
<evidence type="ECO:0000313" key="2">
    <source>
        <dbReference type="Proteomes" id="UP001291653"/>
    </source>
</evidence>
<dbReference type="RefSeq" id="WP_323447497.1">
    <property type="nucleotide sequence ID" value="NZ_BSBI01000005.1"/>
</dbReference>
<keyword evidence="2" id="KW-1185">Reference proteome</keyword>
<proteinExistence type="predicted"/>
<dbReference type="EMBL" id="BSBI01000005">
    <property type="protein sequence ID" value="GLF95433.1"/>
    <property type="molecule type" value="Genomic_DNA"/>
</dbReference>
<organism evidence="1 2">
    <name type="scientific">Streptomyces yaizuensis</name>
    <dbReference type="NCBI Taxonomy" id="2989713"/>
    <lineage>
        <taxon>Bacteria</taxon>
        <taxon>Bacillati</taxon>
        <taxon>Actinomycetota</taxon>
        <taxon>Actinomycetes</taxon>
        <taxon>Kitasatosporales</taxon>
        <taxon>Streptomycetaceae</taxon>
        <taxon>Streptomyces</taxon>
    </lineage>
</organism>
<comment type="caution">
    <text evidence="1">The sequence shown here is derived from an EMBL/GenBank/DDBJ whole genome shotgun (WGS) entry which is preliminary data.</text>
</comment>
<accession>A0ABQ5NYJ6</accession>
<dbReference type="Proteomes" id="UP001291653">
    <property type="component" value="Unassembled WGS sequence"/>
</dbReference>